<evidence type="ECO:0000313" key="5">
    <source>
        <dbReference type="EMBL" id="SNY99724.1"/>
    </source>
</evidence>
<dbReference type="PANTHER" id="PTHR43213">
    <property type="entry name" value="BIFUNCTIONAL DTTP/UTP PYROPHOSPHATASE/METHYLTRANSFERASE PROTEIN-RELATED"/>
    <property type="match status" value="1"/>
</dbReference>
<protein>
    <recommendedName>
        <fullName evidence="4">dTTP/UTP pyrophosphatase</fullName>
        <shortName evidence="4">dTTPase/UTPase</shortName>
        <ecNumber evidence="4">3.6.1.9</ecNumber>
    </recommendedName>
    <alternativeName>
        <fullName evidence="4">Nucleoside triphosphate pyrophosphatase</fullName>
    </alternativeName>
    <alternativeName>
        <fullName evidence="4">Nucleotide pyrophosphatase</fullName>
        <shortName evidence="4">Nucleotide PPase</shortName>
    </alternativeName>
</protein>
<dbReference type="InterPro" id="IPR029001">
    <property type="entry name" value="ITPase-like_fam"/>
</dbReference>
<feature type="site" description="Important for substrate specificity" evidence="4">
    <location>
        <position position="164"/>
    </location>
</feature>
<evidence type="ECO:0000256" key="1">
    <source>
        <dbReference type="ARBA" id="ARBA00001968"/>
    </source>
</evidence>
<comment type="subcellular location">
    <subcellularLocation>
        <location evidence="4">Cytoplasm</location>
    </subcellularLocation>
</comment>
<evidence type="ECO:0000256" key="4">
    <source>
        <dbReference type="HAMAP-Rule" id="MF_00528"/>
    </source>
</evidence>
<organism evidence="5 6">
    <name type="scientific">Flagellimonas pacifica</name>
    <dbReference type="NCBI Taxonomy" id="1247520"/>
    <lineage>
        <taxon>Bacteria</taxon>
        <taxon>Pseudomonadati</taxon>
        <taxon>Bacteroidota</taxon>
        <taxon>Flavobacteriia</taxon>
        <taxon>Flavobacteriales</taxon>
        <taxon>Flavobacteriaceae</taxon>
        <taxon>Flagellimonas</taxon>
    </lineage>
</organism>
<dbReference type="GO" id="GO:0005737">
    <property type="term" value="C:cytoplasm"/>
    <property type="evidence" value="ECO:0007669"/>
    <property type="project" value="UniProtKB-SubCell"/>
</dbReference>
<feature type="active site" description="Proton acceptor" evidence="4">
    <location>
        <position position="81"/>
    </location>
</feature>
<feature type="site" description="Important for substrate specificity" evidence="4">
    <location>
        <position position="23"/>
    </location>
</feature>
<dbReference type="InterPro" id="IPR003697">
    <property type="entry name" value="Maf-like"/>
</dbReference>
<dbReference type="NCBIfam" id="TIGR00172">
    <property type="entry name" value="maf"/>
    <property type="match status" value="1"/>
</dbReference>
<dbReference type="Gene3D" id="3.90.950.10">
    <property type="match status" value="1"/>
</dbReference>
<keyword evidence="2 4" id="KW-0378">Hydrolase</keyword>
<comment type="cofactor">
    <cofactor evidence="1 4">
        <name>a divalent metal cation</name>
        <dbReference type="ChEBI" id="CHEBI:60240"/>
    </cofactor>
</comment>
<sequence>MTKSPLNQKLKGRKLILGSGSPRRKMFLEEMGLDFEVRPKSVEEIYPDNLKGKEISSYLAKLKADPFKEELQENEIVLTSDTVVWYKDTSLAKASSKQEAFEMLRTLSGDWHEVITSVCFTTIQRQKTVSATTLVKFKDFTDEEINFYIEQCKPFDKAGAYGIQEWIGMIGISEIKGSYTNVVGLPTQLVYQTLTELALNH</sequence>
<dbReference type="AlphaFoldDB" id="A0A285MRC1"/>
<dbReference type="RefSeq" id="WP_097045201.1">
    <property type="nucleotide sequence ID" value="NZ_OBEH01000002.1"/>
</dbReference>
<comment type="function">
    <text evidence="4">Nucleoside triphosphate pyrophosphatase that hydrolyzes dTTP and UTP. May have a dual role in cell division arrest and in preventing the incorporation of modified nucleotides into cellular nucleic acids.</text>
</comment>
<dbReference type="Proteomes" id="UP000219048">
    <property type="component" value="Unassembled WGS sequence"/>
</dbReference>
<dbReference type="HAMAP" id="MF_00528">
    <property type="entry name" value="Maf"/>
    <property type="match status" value="1"/>
</dbReference>
<accession>A0A285MRC1</accession>
<keyword evidence="4" id="KW-0963">Cytoplasm</keyword>
<evidence type="ECO:0000313" key="6">
    <source>
        <dbReference type="Proteomes" id="UP000219048"/>
    </source>
</evidence>
<dbReference type="PIRSF" id="PIRSF006305">
    <property type="entry name" value="Maf"/>
    <property type="match status" value="1"/>
</dbReference>
<dbReference type="Pfam" id="PF02545">
    <property type="entry name" value="Maf"/>
    <property type="match status" value="1"/>
</dbReference>
<dbReference type="EC" id="3.6.1.9" evidence="4"/>
<evidence type="ECO:0000256" key="3">
    <source>
        <dbReference type="ARBA" id="ARBA00023080"/>
    </source>
</evidence>
<dbReference type="CDD" id="cd00555">
    <property type="entry name" value="Maf"/>
    <property type="match status" value="1"/>
</dbReference>
<comment type="caution">
    <text evidence="4">Lacks conserved residue(s) required for the propagation of feature annotation.</text>
</comment>
<comment type="catalytic activity">
    <reaction evidence="4">
        <text>dTTP + H2O = dTMP + diphosphate + H(+)</text>
        <dbReference type="Rhea" id="RHEA:28534"/>
        <dbReference type="ChEBI" id="CHEBI:15377"/>
        <dbReference type="ChEBI" id="CHEBI:15378"/>
        <dbReference type="ChEBI" id="CHEBI:33019"/>
        <dbReference type="ChEBI" id="CHEBI:37568"/>
        <dbReference type="ChEBI" id="CHEBI:63528"/>
        <dbReference type="EC" id="3.6.1.9"/>
    </reaction>
</comment>
<evidence type="ECO:0000256" key="2">
    <source>
        <dbReference type="ARBA" id="ARBA00022801"/>
    </source>
</evidence>
<reference evidence="6" key="1">
    <citation type="submission" date="2017-09" db="EMBL/GenBank/DDBJ databases">
        <authorList>
            <person name="Varghese N."/>
            <person name="Submissions S."/>
        </authorList>
    </citation>
    <scope>NUCLEOTIDE SEQUENCE [LARGE SCALE GENOMIC DNA]</scope>
    <source>
        <strain evidence="6">DSM 25885</strain>
    </source>
</reference>
<dbReference type="EMBL" id="OBEH01000002">
    <property type="protein sequence ID" value="SNY99724.1"/>
    <property type="molecule type" value="Genomic_DNA"/>
</dbReference>
<dbReference type="GO" id="GO:0036218">
    <property type="term" value="F:dTTP diphosphatase activity"/>
    <property type="evidence" value="ECO:0007669"/>
    <property type="project" value="RHEA"/>
</dbReference>
<name>A0A285MRC1_9FLAO</name>
<comment type="similarity">
    <text evidence="4">Belongs to the Maf family. YhdE subfamily.</text>
</comment>
<keyword evidence="6" id="KW-1185">Reference proteome</keyword>
<comment type="catalytic activity">
    <reaction evidence="4">
        <text>UTP + H2O = UMP + diphosphate + H(+)</text>
        <dbReference type="Rhea" id="RHEA:29395"/>
        <dbReference type="ChEBI" id="CHEBI:15377"/>
        <dbReference type="ChEBI" id="CHEBI:15378"/>
        <dbReference type="ChEBI" id="CHEBI:33019"/>
        <dbReference type="ChEBI" id="CHEBI:46398"/>
        <dbReference type="ChEBI" id="CHEBI:57865"/>
        <dbReference type="EC" id="3.6.1.9"/>
    </reaction>
</comment>
<feature type="site" description="Important for substrate specificity" evidence="4">
    <location>
        <position position="82"/>
    </location>
</feature>
<dbReference type="PANTHER" id="PTHR43213:SF5">
    <property type="entry name" value="BIFUNCTIONAL DTTP_UTP PYROPHOSPHATASE_METHYLTRANSFERASE PROTEIN-RELATED"/>
    <property type="match status" value="1"/>
</dbReference>
<dbReference type="SUPFAM" id="SSF52972">
    <property type="entry name" value="ITPase-like"/>
    <property type="match status" value="1"/>
</dbReference>
<dbReference type="GO" id="GO:0036221">
    <property type="term" value="F:UTP diphosphatase activity"/>
    <property type="evidence" value="ECO:0007669"/>
    <property type="project" value="RHEA"/>
</dbReference>
<dbReference type="GO" id="GO:0009117">
    <property type="term" value="P:nucleotide metabolic process"/>
    <property type="evidence" value="ECO:0007669"/>
    <property type="project" value="UniProtKB-KW"/>
</dbReference>
<gene>
    <name evidence="5" type="ORF">SAMN06265377_1536</name>
</gene>
<keyword evidence="3 4" id="KW-0546">Nucleotide metabolism</keyword>
<proteinExistence type="inferred from homology"/>
<dbReference type="OrthoDB" id="9807767at2"/>